<protein>
    <recommendedName>
        <fullName evidence="4">DUF2798 domain-containing protein</fullName>
    </recommendedName>
</protein>
<keyword evidence="1" id="KW-0812">Transmembrane</keyword>
<sequence length="86" mass="9481">MTNGTSRNNALLEKIRQANGGRSLFASAICFCGAMAMLGFANMLCRFGLNIDLTYLLPWMIGGTVLWLFVPPLILWLWTGTPSGKR</sequence>
<dbReference type="Proteomes" id="UP000615326">
    <property type="component" value="Unassembled WGS sequence"/>
</dbReference>
<evidence type="ECO:0008006" key="4">
    <source>
        <dbReference type="Google" id="ProtNLM"/>
    </source>
</evidence>
<gene>
    <name evidence="2" type="ORF">GOB84_12620</name>
</gene>
<name>A0ABX0KE51_9PROT</name>
<dbReference type="RefSeq" id="WP_173577871.1">
    <property type="nucleotide sequence ID" value="NZ_WOSW01000026.1"/>
</dbReference>
<evidence type="ECO:0000313" key="3">
    <source>
        <dbReference type="Proteomes" id="UP000615326"/>
    </source>
</evidence>
<organism evidence="2 3">
    <name type="scientific">Acetobacter fallax</name>
    <dbReference type="NCBI Taxonomy" id="1737473"/>
    <lineage>
        <taxon>Bacteria</taxon>
        <taxon>Pseudomonadati</taxon>
        <taxon>Pseudomonadota</taxon>
        <taxon>Alphaproteobacteria</taxon>
        <taxon>Acetobacterales</taxon>
        <taxon>Acetobacteraceae</taxon>
        <taxon>Acetobacter</taxon>
    </lineage>
</organism>
<keyword evidence="1" id="KW-0472">Membrane</keyword>
<keyword evidence="1" id="KW-1133">Transmembrane helix</keyword>
<keyword evidence="3" id="KW-1185">Reference proteome</keyword>
<feature type="transmembrane region" description="Helical" evidence="1">
    <location>
        <begin position="24"/>
        <end position="44"/>
    </location>
</feature>
<comment type="caution">
    <text evidence="2">The sequence shown here is derived from an EMBL/GenBank/DDBJ whole genome shotgun (WGS) entry which is preliminary data.</text>
</comment>
<proteinExistence type="predicted"/>
<evidence type="ECO:0000256" key="1">
    <source>
        <dbReference type="SAM" id="Phobius"/>
    </source>
</evidence>
<dbReference type="EMBL" id="WOSW01000026">
    <property type="protein sequence ID" value="NHO33393.1"/>
    <property type="molecule type" value="Genomic_DNA"/>
</dbReference>
<reference evidence="2 3" key="1">
    <citation type="journal article" date="2020" name="Int. J. Syst. Evol. Microbiol.">
        <title>Novel acetic acid bacteria from cider fermentations: Acetobacter conturbans sp. nov. and Acetobacter fallax sp. nov.</title>
        <authorList>
            <person name="Sombolestani A.S."/>
            <person name="Cleenwerck I."/>
            <person name="Cnockaert M."/>
            <person name="Borremans W."/>
            <person name="Wieme A.D."/>
            <person name="De Vuyst L."/>
            <person name="Vandamme P."/>
        </authorList>
    </citation>
    <scope>NUCLEOTIDE SEQUENCE [LARGE SCALE GENOMIC DNA]</scope>
    <source>
        <strain evidence="2 3">LMG 1637</strain>
    </source>
</reference>
<evidence type="ECO:0000313" key="2">
    <source>
        <dbReference type="EMBL" id="NHO33393.1"/>
    </source>
</evidence>
<feature type="transmembrane region" description="Helical" evidence="1">
    <location>
        <begin position="56"/>
        <end position="78"/>
    </location>
</feature>
<accession>A0ABX0KE51</accession>